<evidence type="ECO:0000313" key="1">
    <source>
        <dbReference type="EMBL" id="AQK75961.1"/>
    </source>
</evidence>
<sequence>METPRLVVGRRRGATPRFRRRRLPHPRGGAHCFPFARARPPVLITRCFYFPSSSCVRIPHPAPLRAATLSQLLRTRVRVCVAVPQLFRSSHSCFRVGNTAILEAPVTSDILCINKQRLMAMGEPKKLQDENNLLLEEIRVLQTEIKGIPLESTQFNSGSHTCVLVTLFLPMLDSYMAISTRDIFLLILDGCSKLDILLKMKAIKYGSVPVQISFPSDESRESEEHDWHNTALSQYIISTYGDPSLSQVLDDFNNDPLHCQTSPEKQPPVAGELTLLVTEKTHAHTRTQVGTL</sequence>
<reference evidence="1" key="1">
    <citation type="submission" date="2015-12" db="EMBL/GenBank/DDBJ databases">
        <title>Update maize B73 reference genome by single molecule sequencing technologies.</title>
        <authorList>
            <consortium name="Maize Genome Sequencing Project"/>
            <person name="Ware D."/>
        </authorList>
    </citation>
    <scope>NUCLEOTIDE SEQUENCE</scope>
    <source>
        <tissue evidence="1">Seedling</tissue>
    </source>
</reference>
<dbReference type="EMBL" id="CM000781">
    <property type="protein sequence ID" value="AQK75961.1"/>
    <property type="molecule type" value="Genomic_DNA"/>
</dbReference>
<name>A0A1D6HNV9_MAIZE</name>
<dbReference type="STRING" id="4577.A0A1D6HNV9"/>
<gene>
    <name evidence="1" type="ORF">ZEAMMB73_Zm00001d018430</name>
</gene>
<dbReference type="AlphaFoldDB" id="A0A1D6HNV9"/>
<protein>
    <submittedName>
        <fullName evidence="1">Uncharacterized protein</fullName>
    </submittedName>
</protein>
<dbReference type="ExpressionAtlas" id="A0A1D6HNV9">
    <property type="expression patterns" value="baseline and differential"/>
</dbReference>
<organism evidence="1">
    <name type="scientific">Zea mays</name>
    <name type="common">Maize</name>
    <dbReference type="NCBI Taxonomy" id="4577"/>
    <lineage>
        <taxon>Eukaryota</taxon>
        <taxon>Viridiplantae</taxon>
        <taxon>Streptophyta</taxon>
        <taxon>Embryophyta</taxon>
        <taxon>Tracheophyta</taxon>
        <taxon>Spermatophyta</taxon>
        <taxon>Magnoliopsida</taxon>
        <taxon>Liliopsida</taxon>
        <taxon>Poales</taxon>
        <taxon>Poaceae</taxon>
        <taxon>PACMAD clade</taxon>
        <taxon>Panicoideae</taxon>
        <taxon>Andropogonodae</taxon>
        <taxon>Andropogoneae</taxon>
        <taxon>Tripsacinae</taxon>
        <taxon>Zea</taxon>
    </lineage>
</organism>
<dbReference type="SMR" id="A0A1D6HNV9"/>
<proteinExistence type="predicted"/>
<dbReference type="InParanoid" id="A0A1D6HNV9"/>
<accession>A0A1D6HNV9</accession>